<dbReference type="Pfam" id="PF17394">
    <property type="entry name" value="KleE"/>
    <property type="match status" value="1"/>
</dbReference>
<sequence>MRFVIPVVVFWQFLRMIWLWDTPGAHAGWNFLAYFAGYSALYYFVAFYRPVWERNQDANHGGRNARK</sequence>
<protein>
    <submittedName>
        <fullName evidence="2">KleE</fullName>
    </submittedName>
</protein>
<keyword evidence="1" id="KW-0472">Membrane</keyword>
<name>A0A533I2W7_PARDE</name>
<proteinExistence type="predicted"/>
<dbReference type="InterPro" id="IPR035362">
    <property type="entry name" value="KleE"/>
</dbReference>
<evidence type="ECO:0000256" key="1">
    <source>
        <dbReference type="SAM" id="Phobius"/>
    </source>
</evidence>
<keyword evidence="1" id="KW-0812">Transmembrane</keyword>
<comment type="caution">
    <text evidence="2">The sequence shown here is derived from an EMBL/GenBank/DDBJ whole genome shotgun (WGS) entry which is preliminary data.</text>
</comment>
<feature type="transmembrane region" description="Helical" evidence="1">
    <location>
        <begin position="29"/>
        <end position="48"/>
    </location>
</feature>
<evidence type="ECO:0000313" key="2">
    <source>
        <dbReference type="EMBL" id="TKW64684.1"/>
    </source>
</evidence>
<keyword evidence="1" id="KW-1133">Transmembrane helix</keyword>
<dbReference type="Proteomes" id="UP000315344">
    <property type="component" value="Unassembled WGS sequence"/>
</dbReference>
<accession>A0A533I2W7</accession>
<reference evidence="2 3" key="1">
    <citation type="journal article" date="2017" name="Nat. Commun.">
        <title>In situ click chemistry generation of cyclooxygenase-2 inhibitors.</title>
        <authorList>
            <person name="Bhardwaj A."/>
            <person name="Kaur J."/>
            <person name="Wuest M."/>
            <person name="Wuest F."/>
        </authorList>
    </citation>
    <scope>NUCLEOTIDE SEQUENCE [LARGE SCALE GENOMIC DNA]</scope>
    <source>
        <strain evidence="2">S2_012_000_R3_94</strain>
    </source>
</reference>
<dbReference type="EMBL" id="VAFL01000022">
    <property type="protein sequence ID" value="TKW64684.1"/>
    <property type="molecule type" value="Genomic_DNA"/>
</dbReference>
<organism evidence="2 3">
    <name type="scientific">Paracoccus denitrificans</name>
    <dbReference type="NCBI Taxonomy" id="266"/>
    <lineage>
        <taxon>Bacteria</taxon>
        <taxon>Pseudomonadati</taxon>
        <taxon>Pseudomonadota</taxon>
        <taxon>Alphaproteobacteria</taxon>
        <taxon>Rhodobacterales</taxon>
        <taxon>Paracoccaceae</taxon>
        <taxon>Paracoccus</taxon>
    </lineage>
</organism>
<gene>
    <name evidence="2" type="ORF">DI616_18035</name>
</gene>
<dbReference type="AlphaFoldDB" id="A0A533I2W7"/>
<evidence type="ECO:0000313" key="3">
    <source>
        <dbReference type="Proteomes" id="UP000315344"/>
    </source>
</evidence>